<gene>
    <name evidence="1" type="ORF">J2X86_002532</name>
</gene>
<comment type="caution">
    <text evidence="1">The sequence shown here is derived from an EMBL/GenBank/DDBJ whole genome shotgun (WGS) entry which is preliminary data.</text>
</comment>
<dbReference type="EMBL" id="JAVDSC010000013">
    <property type="protein sequence ID" value="MDR6630477.1"/>
    <property type="molecule type" value="Genomic_DNA"/>
</dbReference>
<reference evidence="1" key="1">
    <citation type="submission" date="2023-07" db="EMBL/GenBank/DDBJ databases">
        <title>Sorghum-associated microbial communities from plants grown in Nebraska, USA.</title>
        <authorList>
            <person name="Schachtman D."/>
        </authorList>
    </citation>
    <scope>NUCLEOTIDE SEQUENCE</scope>
    <source>
        <strain evidence="1">BE44</strain>
    </source>
</reference>
<evidence type="ECO:0000313" key="1">
    <source>
        <dbReference type="EMBL" id="MDR6630477.1"/>
    </source>
</evidence>
<accession>A0AAW8LP21</accession>
<dbReference type="Pfam" id="PF11185">
    <property type="entry name" value="DUF2971"/>
    <property type="match status" value="1"/>
</dbReference>
<dbReference type="Proteomes" id="UP001262767">
    <property type="component" value="Unassembled WGS sequence"/>
</dbReference>
<sequence>MLVYKYRGGSFERDLKSLKNDTFWASSTSQLNDPCEGLISIDNYQQQIGNLKKIFYQHSDNLALIEQSFQNIINMKDTKLGIFSLSKRYDDELLWAHYSNSHKGFCIEYDLDQLLAKQNPKHRFFDIQYSNKIQNLDFSPAFNQADPDHLVKKMLGYKSQRWEYEQELRIITENQGINSYDYRAVKAIYFGLKTPNEEIEQVMKTLQGRKIKYFQMYLKPNSFKFEAKPIEDKFLTNVRYKYSISNIAHLAVDPSTLKLEYQHFAPYLQKLAEVIRREPDCYEVSYIDLSHSKSTLADPIFFAQYKTAKNDLLTHTVHYSTKQIDEEYLKIDDL</sequence>
<evidence type="ECO:0000313" key="2">
    <source>
        <dbReference type="Proteomes" id="UP001262767"/>
    </source>
</evidence>
<dbReference type="InterPro" id="IPR021352">
    <property type="entry name" value="DUF2971"/>
</dbReference>
<evidence type="ECO:0008006" key="3">
    <source>
        <dbReference type="Google" id="ProtNLM"/>
    </source>
</evidence>
<name>A0AAW8LP21_ACILW</name>
<proteinExistence type="predicted"/>
<organism evidence="1 2">
    <name type="scientific">Acinetobacter lwoffii</name>
    <dbReference type="NCBI Taxonomy" id="28090"/>
    <lineage>
        <taxon>Bacteria</taxon>
        <taxon>Pseudomonadati</taxon>
        <taxon>Pseudomonadota</taxon>
        <taxon>Gammaproteobacteria</taxon>
        <taxon>Moraxellales</taxon>
        <taxon>Moraxellaceae</taxon>
        <taxon>Acinetobacter</taxon>
    </lineage>
</organism>
<dbReference type="AlphaFoldDB" id="A0AAW8LP21"/>
<protein>
    <recommendedName>
        <fullName evidence="3">DUF2971 domain-containing protein</fullName>
    </recommendedName>
</protein>
<dbReference type="RefSeq" id="WP_310078019.1">
    <property type="nucleotide sequence ID" value="NZ_JAVDSC010000013.1"/>
</dbReference>